<dbReference type="PROSITE" id="PS51000">
    <property type="entry name" value="HTH_DEOR_2"/>
    <property type="match status" value="1"/>
</dbReference>
<organism evidence="4 5">
    <name type="scientific">Pseudolysobacter antarcticus</name>
    <dbReference type="NCBI Taxonomy" id="2511995"/>
    <lineage>
        <taxon>Bacteria</taxon>
        <taxon>Pseudomonadati</taxon>
        <taxon>Pseudomonadota</taxon>
        <taxon>Gammaproteobacteria</taxon>
        <taxon>Lysobacterales</taxon>
        <taxon>Rhodanobacteraceae</taxon>
        <taxon>Pseudolysobacter</taxon>
    </lineage>
</organism>
<sequence length="316" mass="34855">MYHPTTRALTVLELLQTHGRLSGSELALRIGVDGRTLRRYISRLEDIGIPITAERGRYGAYMLIAGFKLPPMMFNNDEALALSVGLLAARSMGLANGIAAIESAQAKLERVMPSRVKAQPRALSATVSLDLALGVPIGDGNTLAILSGAAHARHRVHMRYLTPQNIASARDFDAYGLAWRAGRWYVIGWCHLRRALRSFRLDRMQDVRALDIAFERPKNFDAAAHLNFSIATVPRAFVVEVLLHTDLQTAVAEMNTSIGLFDVCDDGVLLRARTDSIDWFARQLASLPCNFDVRSPPELRAAVHAHAKRLLALSAR</sequence>
<dbReference type="Pfam" id="PF08279">
    <property type="entry name" value="HTH_11"/>
    <property type="match status" value="1"/>
</dbReference>
<dbReference type="Pfam" id="PF13280">
    <property type="entry name" value="WYL"/>
    <property type="match status" value="1"/>
</dbReference>
<keyword evidence="5" id="KW-1185">Reference proteome</keyword>
<dbReference type="PIRSF" id="PIRSF016838">
    <property type="entry name" value="PafC"/>
    <property type="match status" value="1"/>
</dbReference>
<dbReference type="InterPro" id="IPR028349">
    <property type="entry name" value="PafC-like"/>
</dbReference>
<dbReference type="PANTHER" id="PTHR34580:SF3">
    <property type="entry name" value="PROTEIN PAFB"/>
    <property type="match status" value="1"/>
</dbReference>
<dbReference type="InterPro" id="IPR026881">
    <property type="entry name" value="WYL_dom"/>
</dbReference>
<evidence type="ECO:0000259" key="3">
    <source>
        <dbReference type="PROSITE" id="PS51000"/>
    </source>
</evidence>
<dbReference type="InterPro" id="IPR036390">
    <property type="entry name" value="WH_DNA-bd_sf"/>
</dbReference>
<dbReference type="InterPro" id="IPR013196">
    <property type="entry name" value="HTH_11"/>
</dbReference>
<evidence type="ECO:0000256" key="2">
    <source>
        <dbReference type="ARBA" id="ARBA00023163"/>
    </source>
</evidence>
<evidence type="ECO:0000313" key="4">
    <source>
        <dbReference type="EMBL" id="QBB69072.1"/>
    </source>
</evidence>
<gene>
    <name evidence="4" type="ORF">ELE36_01010</name>
</gene>
<feature type="domain" description="HTH deoR-type" evidence="3">
    <location>
        <begin position="4"/>
        <end position="59"/>
    </location>
</feature>
<accession>A0A411HF12</accession>
<dbReference type="PROSITE" id="PS52050">
    <property type="entry name" value="WYL"/>
    <property type="match status" value="1"/>
</dbReference>
<proteinExistence type="predicted"/>
<evidence type="ECO:0000256" key="1">
    <source>
        <dbReference type="ARBA" id="ARBA00023015"/>
    </source>
</evidence>
<dbReference type="EMBL" id="CP035704">
    <property type="protein sequence ID" value="QBB69072.1"/>
    <property type="molecule type" value="Genomic_DNA"/>
</dbReference>
<keyword evidence="1" id="KW-0805">Transcription regulation</keyword>
<keyword evidence="2" id="KW-0804">Transcription</keyword>
<protein>
    <submittedName>
        <fullName evidence="4">YafY family transcriptional regulator</fullName>
    </submittedName>
</protein>
<dbReference type="InterPro" id="IPR057727">
    <property type="entry name" value="WCX_dom"/>
</dbReference>
<dbReference type="GO" id="GO:0003700">
    <property type="term" value="F:DNA-binding transcription factor activity"/>
    <property type="evidence" value="ECO:0007669"/>
    <property type="project" value="InterPro"/>
</dbReference>
<dbReference type="RefSeq" id="WP_129831327.1">
    <property type="nucleotide sequence ID" value="NZ_CP035704.1"/>
</dbReference>
<dbReference type="AlphaFoldDB" id="A0A411HF12"/>
<dbReference type="InterPro" id="IPR051534">
    <property type="entry name" value="CBASS_pafABC_assoc_protein"/>
</dbReference>
<dbReference type="Pfam" id="PF25583">
    <property type="entry name" value="WCX"/>
    <property type="match status" value="1"/>
</dbReference>
<reference evidence="4 5" key="1">
    <citation type="submission" date="2019-01" db="EMBL/GenBank/DDBJ databases">
        <title>Pseudolysobacter antarctica gen. nov., sp. nov., isolated from Fildes Peninsula, Antarctica.</title>
        <authorList>
            <person name="Wei Z."/>
            <person name="Peng F."/>
        </authorList>
    </citation>
    <scope>NUCLEOTIDE SEQUENCE [LARGE SCALE GENOMIC DNA]</scope>
    <source>
        <strain evidence="4 5">AQ6-296</strain>
    </source>
</reference>
<dbReference type="KEGG" id="xbc:ELE36_01010"/>
<dbReference type="OrthoDB" id="9807255at2"/>
<dbReference type="PANTHER" id="PTHR34580">
    <property type="match status" value="1"/>
</dbReference>
<name>A0A411HF12_9GAMM</name>
<evidence type="ECO:0000313" key="5">
    <source>
        <dbReference type="Proteomes" id="UP000291562"/>
    </source>
</evidence>
<dbReference type="InterPro" id="IPR036388">
    <property type="entry name" value="WH-like_DNA-bd_sf"/>
</dbReference>
<dbReference type="Gene3D" id="1.10.10.10">
    <property type="entry name" value="Winged helix-like DNA-binding domain superfamily/Winged helix DNA-binding domain"/>
    <property type="match status" value="1"/>
</dbReference>
<dbReference type="SUPFAM" id="SSF46785">
    <property type="entry name" value="Winged helix' DNA-binding domain"/>
    <property type="match status" value="1"/>
</dbReference>
<dbReference type="InterPro" id="IPR001034">
    <property type="entry name" value="DeoR_HTH"/>
</dbReference>
<dbReference type="Proteomes" id="UP000291562">
    <property type="component" value="Chromosome"/>
</dbReference>